<accession>R4T683</accession>
<keyword evidence="3" id="KW-1185">Reference proteome</keyword>
<name>R4T683_9CAUD</name>
<evidence type="ECO:0000313" key="2">
    <source>
        <dbReference type="EMBL" id="AGM11194.1"/>
    </source>
</evidence>
<feature type="compositionally biased region" description="Basic and acidic residues" evidence="1">
    <location>
        <begin position="12"/>
        <end position="41"/>
    </location>
</feature>
<protein>
    <submittedName>
        <fullName evidence="2">Uncharacterized protein</fullName>
    </submittedName>
</protein>
<evidence type="ECO:0000313" key="3">
    <source>
        <dbReference type="Proteomes" id="UP000203112"/>
    </source>
</evidence>
<reference evidence="2 3" key="1">
    <citation type="submission" date="2012-12" db="EMBL/GenBank/DDBJ databases">
        <authorList>
            <person name="Sencilo A."/>
            <person name="Jacobs-Sera D."/>
            <person name="Russell D.A."/>
            <person name="Ko C."/>
            <person name="Atanasova N."/>
            <person name="Osterlund E."/>
            <person name="Oksanen H.M."/>
            <person name="Bamford D.H."/>
            <person name="Hatfull G.F."/>
            <person name="Roine E."/>
            <person name="Hendrix R.W."/>
        </authorList>
    </citation>
    <scope>NUCLEOTIDE SEQUENCE [LARGE SCALE GENOMIC DNA]</scope>
</reference>
<dbReference type="KEGG" id="vg:16194299"/>
<feature type="region of interest" description="Disordered" evidence="1">
    <location>
        <begin position="1"/>
        <end position="41"/>
    </location>
</feature>
<sequence length="71" mass="8148">MGSDTTIPVSTETKDRLQTEKRDGETWDATLRRLADGEPEREDVADALRRLEEQVNRVPERTADHLVSDLR</sequence>
<gene>
    <name evidence="2" type="primary">29</name>
    <name evidence="2" type="ORF">HHTV2_29</name>
</gene>
<dbReference type="GeneID" id="16194299"/>
<dbReference type="EMBL" id="KC292024">
    <property type="protein sequence ID" value="AGM11194.1"/>
    <property type="molecule type" value="Genomic_DNA"/>
</dbReference>
<dbReference type="Proteomes" id="UP000203112">
    <property type="component" value="Segment"/>
</dbReference>
<proteinExistence type="predicted"/>
<evidence type="ECO:0000256" key="1">
    <source>
        <dbReference type="SAM" id="MobiDB-lite"/>
    </source>
</evidence>
<organism evidence="2 3">
    <name type="scientific">Haloarcula hispanica tailed virus 2</name>
    <dbReference type="NCBI Taxonomy" id="1273751"/>
    <lineage>
        <taxon>Viruses</taxon>
        <taxon>Duplodnaviria</taxon>
        <taxon>Heunggongvirae</taxon>
        <taxon>Uroviricota</taxon>
        <taxon>Caudoviricetes</taxon>
        <taxon>Saparoviridae</taxon>
        <taxon>Halohivirus</taxon>
        <taxon>Halohivirus suolae</taxon>
        <taxon>Halohivirus HHTV2</taxon>
    </lineage>
</organism>
<dbReference type="RefSeq" id="YP_008060338.1">
    <property type="nucleotide sequence ID" value="NC_021340.1"/>
</dbReference>
<feature type="compositionally biased region" description="Polar residues" evidence="1">
    <location>
        <begin position="1"/>
        <end position="11"/>
    </location>
</feature>